<evidence type="ECO:0000256" key="1">
    <source>
        <dbReference type="SAM" id="MobiDB-lite"/>
    </source>
</evidence>
<reference evidence="2 3" key="1">
    <citation type="submission" date="2017-04" db="EMBL/GenBank/DDBJ databases">
        <title>Draft genome sequence of Tuber borchii Vittad., a whitish edible truffle.</title>
        <authorList>
            <consortium name="DOE Joint Genome Institute"/>
            <person name="Murat C."/>
            <person name="Kuo A."/>
            <person name="Barry K.W."/>
            <person name="Clum A."/>
            <person name="Dockter R.B."/>
            <person name="Fauchery L."/>
            <person name="Iotti M."/>
            <person name="Kohler A."/>
            <person name="Labutti K."/>
            <person name="Lindquist E.A."/>
            <person name="Lipzen A."/>
            <person name="Ohm R.A."/>
            <person name="Wang M."/>
            <person name="Grigoriev I.V."/>
            <person name="Zambonelli A."/>
            <person name="Martin F.M."/>
        </authorList>
    </citation>
    <scope>NUCLEOTIDE SEQUENCE [LARGE SCALE GENOMIC DNA]</scope>
    <source>
        <strain evidence="2 3">Tbo3840</strain>
    </source>
</reference>
<name>A0A2T6ZBX6_TUBBO</name>
<protein>
    <submittedName>
        <fullName evidence="2">Uncharacterized protein</fullName>
    </submittedName>
</protein>
<evidence type="ECO:0000313" key="3">
    <source>
        <dbReference type="Proteomes" id="UP000244722"/>
    </source>
</evidence>
<organism evidence="2 3">
    <name type="scientific">Tuber borchii</name>
    <name type="common">White truffle</name>
    <dbReference type="NCBI Taxonomy" id="42251"/>
    <lineage>
        <taxon>Eukaryota</taxon>
        <taxon>Fungi</taxon>
        <taxon>Dikarya</taxon>
        <taxon>Ascomycota</taxon>
        <taxon>Pezizomycotina</taxon>
        <taxon>Pezizomycetes</taxon>
        <taxon>Pezizales</taxon>
        <taxon>Tuberaceae</taxon>
        <taxon>Tuber</taxon>
    </lineage>
</organism>
<dbReference type="AlphaFoldDB" id="A0A2T6ZBX6"/>
<accession>A0A2T6ZBX6</accession>
<dbReference type="Proteomes" id="UP000244722">
    <property type="component" value="Unassembled WGS sequence"/>
</dbReference>
<gene>
    <name evidence="2" type="ORF">B9Z19DRAFT_1136150</name>
</gene>
<feature type="compositionally biased region" description="Acidic residues" evidence="1">
    <location>
        <begin position="24"/>
        <end position="54"/>
    </location>
</feature>
<sequence>MCQNSDGEDGNGSEDSDGIYGEEMIYEEEEKEEETDDDSDDDNDDDYHDDGERE</sequence>
<dbReference type="EMBL" id="NESQ01000430">
    <property type="protein sequence ID" value="PUU72995.1"/>
    <property type="molecule type" value="Genomic_DNA"/>
</dbReference>
<comment type="caution">
    <text evidence="2">The sequence shown here is derived from an EMBL/GenBank/DDBJ whole genome shotgun (WGS) entry which is preliminary data.</text>
</comment>
<keyword evidence="3" id="KW-1185">Reference proteome</keyword>
<feature type="compositionally biased region" description="Acidic residues" evidence="1">
    <location>
        <begin position="1"/>
        <end position="17"/>
    </location>
</feature>
<evidence type="ECO:0000313" key="2">
    <source>
        <dbReference type="EMBL" id="PUU72995.1"/>
    </source>
</evidence>
<feature type="region of interest" description="Disordered" evidence="1">
    <location>
        <begin position="1"/>
        <end position="54"/>
    </location>
</feature>
<proteinExistence type="predicted"/>